<reference evidence="3 4" key="1">
    <citation type="submission" date="2016-12" db="EMBL/GenBank/DDBJ databases">
        <title>The genomes of Aspergillus section Nigri reveals drivers in fungal speciation.</title>
        <authorList>
            <consortium name="DOE Joint Genome Institute"/>
            <person name="Vesth T.C."/>
            <person name="Nybo J."/>
            <person name="Theobald S."/>
            <person name="Brandl J."/>
            <person name="Frisvad J.C."/>
            <person name="Nielsen K.F."/>
            <person name="Lyhne E.K."/>
            <person name="Kogle M.E."/>
            <person name="Kuo A."/>
            <person name="Riley R."/>
            <person name="Clum A."/>
            <person name="Nolan M."/>
            <person name="Lipzen A."/>
            <person name="Salamov A."/>
            <person name="Henrissat B."/>
            <person name="Wiebenga A."/>
            <person name="De Vries R.P."/>
            <person name="Grigoriev I.V."/>
            <person name="Mortensen U.H."/>
            <person name="Andersen M.R."/>
            <person name="Baker S.E."/>
        </authorList>
    </citation>
    <scope>NUCLEOTIDE SEQUENCE [LARGE SCALE GENOMIC DNA]</scope>
    <source>
        <strain evidence="3 4">IBT 23096</strain>
    </source>
</reference>
<evidence type="ECO:0000313" key="3">
    <source>
        <dbReference type="EMBL" id="PLB52853.1"/>
    </source>
</evidence>
<protein>
    <submittedName>
        <fullName evidence="3">Putative Hsp40 co-chaperone Jid1</fullName>
    </submittedName>
</protein>
<dbReference type="PROSITE" id="PS50076">
    <property type="entry name" value="DNAJ_2"/>
    <property type="match status" value="1"/>
</dbReference>
<dbReference type="STRING" id="1392250.A0A2I2GIZ9"/>
<dbReference type="PANTHER" id="PTHR24074">
    <property type="entry name" value="CO-CHAPERONE PROTEIN DJLA"/>
    <property type="match status" value="1"/>
</dbReference>
<dbReference type="InterPro" id="IPR001623">
    <property type="entry name" value="DnaJ_domain"/>
</dbReference>
<dbReference type="GeneID" id="36551540"/>
<dbReference type="InterPro" id="IPR050817">
    <property type="entry name" value="DjlA_DnaK_co-chaperone"/>
</dbReference>
<proteinExistence type="predicted"/>
<gene>
    <name evidence="3" type="ORF">P170DRAFT_351096</name>
</gene>
<name>A0A2I2GIZ9_9EURO</name>
<evidence type="ECO:0000259" key="2">
    <source>
        <dbReference type="PROSITE" id="PS50076"/>
    </source>
</evidence>
<dbReference type="InterPro" id="IPR018253">
    <property type="entry name" value="DnaJ_domain_CS"/>
</dbReference>
<dbReference type="PROSITE" id="PS00636">
    <property type="entry name" value="DNAJ_1"/>
    <property type="match status" value="1"/>
</dbReference>
<organism evidence="3 4">
    <name type="scientific">Aspergillus steynii IBT 23096</name>
    <dbReference type="NCBI Taxonomy" id="1392250"/>
    <lineage>
        <taxon>Eukaryota</taxon>
        <taxon>Fungi</taxon>
        <taxon>Dikarya</taxon>
        <taxon>Ascomycota</taxon>
        <taxon>Pezizomycotina</taxon>
        <taxon>Eurotiomycetes</taxon>
        <taxon>Eurotiomycetidae</taxon>
        <taxon>Eurotiales</taxon>
        <taxon>Aspergillaceae</taxon>
        <taxon>Aspergillus</taxon>
        <taxon>Aspergillus subgen. Circumdati</taxon>
    </lineage>
</organism>
<sequence length="329" mass="38000">MLKNSNYIFRHELQLLIPSCPSPPLFSRLHSAQHLHRYYRLYATAHGFPEQDLSWPSSSSFTPYDVFKQDRKAPYSKSRFYELVKIYHPDRPCHDHPLCKDIAPEVRLQRYRLVVAAHEILSDPARRAAYDLSGEGWVLHPHRNQGPTPSWARSGSSDYGPIHTNATWEDWERWRNRHKGKQQHMVDNRTFTTFIVLLTLLGGAMQASYITRFSSGYESRLQEINNESTRFLTGRRENTVNQMASNEAKVQHFLIRRDPSGYGLKEEEQPVYQTLLNPRTSSDSEAEIETMAAKGQGQPNRNEHEDKSKTGPWPPAPEPTQKGEATNMQ</sequence>
<accession>A0A2I2GIZ9</accession>
<feature type="region of interest" description="Disordered" evidence="1">
    <location>
        <begin position="278"/>
        <end position="329"/>
    </location>
</feature>
<dbReference type="Gene3D" id="1.10.287.110">
    <property type="entry name" value="DnaJ domain"/>
    <property type="match status" value="1"/>
</dbReference>
<dbReference type="Proteomes" id="UP000234275">
    <property type="component" value="Unassembled WGS sequence"/>
</dbReference>
<evidence type="ECO:0000313" key="4">
    <source>
        <dbReference type="Proteomes" id="UP000234275"/>
    </source>
</evidence>
<dbReference type="OrthoDB" id="17458at2759"/>
<dbReference type="CDD" id="cd06257">
    <property type="entry name" value="DnaJ"/>
    <property type="match status" value="1"/>
</dbReference>
<dbReference type="InterPro" id="IPR036869">
    <property type="entry name" value="J_dom_sf"/>
</dbReference>
<keyword evidence="4" id="KW-1185">Reference proteome</keyword>
<dbReference type="EMBL" id="MSFO01000002">
    <property type="protein sequence ID" value="PLB52853.1"/>
    <property type="molecule type" value="Genomic_DNA"/>
</dbReference>
<comment type="caution">
    <text evidence="3">The sequence shown here is derived from an EMBL/GenBank/DDBJ whole genome shotgun (WGS) entry which is preliminary data.</text>
</comment>
<feature type="domain" description="J" evidence="2">
    <location>
        <begin position="37"/>
        <end position="134"/>
    </location>
</feature>
<evidence type="ECO:0000256" key="1">
    <source>
        <dbReference type="SAM" id="MobiDB-lite"/>
    </source>
</evidence>
<dbReference type="SUPFAM" id="SSF46565">
    <property type="entry name" value="Chaperone J-domain"/>
    <property type="match status" value="1"/>
</dbReference>
<dbReference type="RefSeq" id="XP_024708155.1">
    <property type="nucleotide sequence ID" value="XM_024843840.1"/>
</dbReference>
<dbReference type="AlphaFoldDB" id="A0A2I2GIZ9"/>
<dbReference type="VEuPathDB" id="FungiDB:P170DRAFT_351096"/>